<name>A0A919DFX4_9GAMM</name>
<proteinExistence type="inferred from homology"/>
<feature type="compositionally biased region" description="Pro residues" evidence="6">
    <location>
        <begin position="20"/>
        <end position="31"/>
    </location>
</feature>
<evidence type="ECO:0000313" key="8">
    <source>
        <dbReference type="EMBL" id="GHE39120.1"/>
    </source>
</evidence>
<dbReference type="InterPro" id="IPR036680">
    <property type="entry name" value="SPOR-like_sf"/>
</dbReference>
<dbReference type="AlphaFoldDB" id="A0A919DFX4"/>
<dbReference type="Gene3D" id="2.40.40.10">
    <property type="entry name" value="RlpA-like domain"/>
    <property type="match status" value="1"/>
</dbReference>
<dbReference type="SUPFAM" id="SSF50685">
    <property type="entry name" value="Barwin-like endoglucanases"/>
    <property type="match status" value="1"/>
</dbReference>
<evidence type="ECO:0000256" key="1">
    <source>
        <dbReference type="ARBA" id="ARBA00022729"/>
    </source>
</evidence>
<dbReference type="Gene3D" id="3.30.70.1070">
    <property type="entry name" value="Sporulation related repeat"/>
    <property type="match status" value="1"/>
</dbReference>
<dbReference type="InterPro" id="IPR009009">
    <property type="entry name" value="RlpA-like_DPBB"/>
</dbReference>
<protein>
    <recommendedName>
        <fullName evidence="4">Endolytic peptidoglycan transglycosylase RlpA</fullName>
        <ecNumber evidence="4">4.2.2.-</ecNumber>
    </recommendedName>
</protein>
<dbReference type="PROSITE" id="PS51724">
    <property type="entry name" value="SPOR"/>
    <property type="match status" value="1"/>
</dbReference>
<dbReference type="EC" id="4.2.2.-" evidence="4"/>
<keyword evidence="3 4" id="KW-0961">Cell wall biogenesis/degradation</keyword>
<comment type="similarity">
    <text evidence="4 5">Belongs to the RlpA family.</text>
</comment>
<evidence type="ECO:0000256" key="6">
    <source>
        <dbReference type="SAM" id="MobiDB-lite"/>
    </source>
</evidence>
<evidence type="ECO:0000256" key="4">
    <source>
        <dbReference type="HAMAP-Rule" id="MF_02071"/>
    </source>
</evidence>
<evidence type="ECO:0000313" key="9">
    <source>
        <dbReference type="Proteomes" id="UP000636453"/>
    </source>
</evidence>
<comment type="function">
    <text evidence="4">Lytic transglycosylase with a strong preference for naked glycan strands that lack stem peptides.</text>
</comment>
<dbReference type="GO" id="GO:0000270">
    <property type="term" value="P:peptidoglycan metabolic process"/>
    <property type="evidence" value="ECO:0007669"/>
    <property type="project" value="UniProtKB-UniRule"/>
</dbReference>
<keyword evidence="1 4" id="KW-0732">Signal</keyword>
<feature type="chain" id="PRO_5038182788" description="Endolytic peptidoglycan transglycosylase RlpA" evidence="4">
    <location>
        <begin position="21"/>
        <end position="387"/>
    </location>
</feature>
<dbReference type="SUPFAM" id="SSF110997">
    <property type="entry name" value="Sporulation related repeat"/>
    <property type="match status" value="1"/>
</dbReference>
<dbReference type="InterPro" id="IPR036908">
    <property type="entry name" value="RlpA-like_sf"/>
</dbReference>
<reference evidence="8" key="2">
    <citation type="submission" date="2020-09" db="EMBL/GenBank/DDBJ databases">
        <authorList>
            <person name="Sun Q."/>
            <person name="Kim S."/>
        </authorList>
    </citation>
    <scope>NUCLEOTIDE SEQUENCE</scope>
    <source>
        <strain evidence="8">KCTC 32020</strain>
    </source>
</reference>
<organism evidence="8 9">
    <name type="scientific">Vulcaniibacterium thermophilum</name>
    <dbReference type="NCBI Taxonomy" id="1169913"/>
    <lineage>
        <taxon>Bacteria</taxon>
        <taxon>Pseudomonadati</taxon>
        <taxon>Pseudomonadota</taxon>
        <taxon>Gammaproteobacteria</taxon>
        <taxon>Lysobacterales</taxon>
        <taxon>Lysobacteraceae</taxon>
        <taxon>Vulcaniibacterium</taxon>
    </lineage>
</organism>
<dbReference type="Proteomes" id="UP000636453">
    <property type="component" value="Unassembled WGS sequence"/>
</dbReference>
<sequence length="387" mass="40666" precursor="true">MGAALCTLLLAACAGAPKKAAPPPAEPPAPAPARKASPYAPAQEDPAKRGDYTAGGLYAPHIKDTVPDAIPDVDAIPEPDVVDEPRSRYGNRSPYQVLGKRYVVLDDPSGYVETGVASYYGAKFHGRRTSNLEVYDMYAFTAAHRTLPLPSYARVTNLDNGRSVVVRINDRGPFHDGRLIDLSFAAAVKLGIHPAGTGRVEVRALTPREAGNVAAKAPAAAPAPAASPLDRLVGAMPIASAQAAERPPAPRSPSAGGDYRFDMRQDGRPMSADEFDAWLKARQVRVATGRPARPTAPAAGTARTEDAEPAADSAVTLQVASFAARANADRALAVLRGAGIEGRVLDGHVNGQKVWRLRVGPLAADAAPHFVQRIAGLGFGPPQRVRE</sequence>
<reference evidence="8" key="1">
    <citation type="journal article" date="2014" name="Int. J. Syst. Evol. Microbiol.">
        <title>Complete genome sequence of Corynebacterium casei LMG S-19264T (=DSM 44701T), isolated from a smear-ripened cheese.</title>
        <authorList>
            <consortium name="US DOE Joint Genome Institute (JGI-PGF)"/>
            <person name="Walter F."/>
            <person name="Albersmeier A."/>
            <person name="Kalinowski J."/>
            <person name="Ruckert C."/>
        </authorList>
    </citation>
    <scope>NUCLEOTIDE SEQUENCE</scope>
    <source>
        <strain evidence="8">KCTC 32020</strain>
    </source>
</reference>
<dbReference type="CDD" id="cd22268">
    <property type="entry name" value="DPBB_RlpA-like"/>
    <property type="match status" value="1"/>
</dbReference>
<dbReference type="EMBL" id="BNCF01000012">
    <property type="protein sequence ID" value="GHE39120.1"/>
    <property type="molecule type" value="Genomic_DNA"/>
</dbReference>
<dbReference type="GO" id="GO:0071555">
    <property type="term" value="P:cell wall organization"/>
    <property type="evidence" value="ECO:0007669"/>
    <property type="project" value="UniProtKB-KW"/>
</dbReference>
<feature type="region of interest" description="Disordered" evidence="6">
    <location>
        <begin position="17"/>
        <end position="54"/>
    </location>
</feature>
<gene>
    <name evidence="4 8" type="primary">rlpA</name>
    <name evidence="8" type="ORF">GCM10007167_21570</name>
</gene>
<evidence type="ECO:0000259" key="7">
    <source>
        <dbReference type="PROSITE" id="PS51724"/>
    </source>
</evidence>
<dbReference type="GO" id="GO:0009279">
    <property type="term" value="C:cell outer membrane"/>
    <property type="evidence" value="ECO:0007669"/>
    <property type="project" value="TreeGrafter"/>
</dbReference>
<feature type="compositionally biased region" description="Low complexity" evidence="6">
    <location>
        <begin position="32"/>
        <end position="42"/>
    </location>
</feature>
<dbReference type="InterPro" id="IPR012997">
    <property type="entry name" value="RplA"/>
</dbReference>
<dbReference type="PANTHER" id="PTHR34183">
    <property type="entry name" value="ENDOLYTIC PEPTIDOGLYCAN TRANSGLYCOSYLASE RLPA"/>
    <property type="match status" value="1"/>
</dbReference>
<dbReference type="NCBIfam" id="TIGR00413">
    <property type="entry name" value="rlpA"/>
    <property type="match status" value="1"/>
</dbReference>
<keyword evidence="9" id="KW-1185">Reference proteome</keyword>
<dbReference type="InterPro" id="IPR007730">
    <property type="entry name" value="SPOR-like_dom"/>
</dbReference>
<dbReference type="InterPro" id="IPR034718">
    <property type="entry name" value="RlpA"/>
</dbReference>
<feature type="region of interest" description="Disordered" evidence="6">
    <location>
        <begin position="288"/>
        <end position="309"/>
    </location>
</feature>
<feature type="domain" description="SPOR" evidence="7">
    <location>
        <begin position="309"/>
        <end position="387"/>
    </location>
</feature>
<keyword evidence="2 4" id="KW-0456">Lyase</keyword>
<comment type="caution">
    <text evidence="8">The sequence shown here is derived from an EMBL/GenBank/DDBJ whole genome shotgun (WGS) entry which is preliminary data.</text>
</comment>
<dbReference type="Pfam" id="PF03330">
    <property type="entry name" value="DPBB_1"/>
    <property type="match status" value="1"/>
</dbReference>
<dbReference type="GO" id="GO:0008932">
    <property type="term" value="F:lytic endotransglycosylase activity"/>
    <property type="evidence" value="ECO:0007669"/>
    <property type="project" value="UniProtKB-UniRule"/>
</dbReference>
<evidence type="ECO:0000256" key="2">
    <source>
        <dbReference type="ARBA" id="ARBA00023239"/>
    </source>
</evidence>
<dbReference type="Pfam" id="PF05036">
    <property type="entry name" value="SPOR"/>
    <property type="match status" value="1"/>
</dbReference>
<dbReference type="GO" id="GO:0042834">
    <property type="term" value="F:peptidoglycan binding"/>
    <property type="evidence" value="ECO:0007669"/>
    <property type="project" value="InterPro"/>
</dbReference>
<evidence type="ECO:0000256" key="5">
    <source>
        <dbReference type="RuleBase" id="RU003495"/>
    </source>
</evidence>
<feature type="signal peptide" evidence="4">
    <location>
        <begin position="1"/>
        <end position="20"/>
    </location>
</feature>
<evidence type="ECO:0000256" key="3">
    <source>
        <dbReference type="ARBA" id="ARBA00023316"/>
    </source>
</evidence>
<feature type="compositionally biased region" description="Low complexity" evidence="6">
    <location>
        <begin position="288"/>
        <end position="302"/>
    </location>
</feature>
<dbReference type="FunFam" id="2.40.40.10:FF:000003">
    <property type="entry name" value="Endolytic peptidoglycan transglycosylase RlpA"/>
    <property type="match status" value="1"/>
</dbReference>
<dbReference type="HAMAP" id="MF_02071">
    <property type="entry name" value="RlpA"/>
    <property type="match status" value="1"/>
</dbReference>
<accession>A0A919DFX4</accession>
<dbReference type="PANTHER" id="PTHR34183:SF1">
    <property type="entry name" value="ENDOLYTIC PEPTIDOGLYCAN TRANSGLYCOSYLASE RLPA"/>
    <property type="match status" value="1"/>
</dbReference>
<feature type="region of interest" description="Disordered" evidence="6">
    <location>
        <begin position="240"/>
        <end position="259"/>
    </location>
</feature>